<evidence type="ECO:0000313" key="13">
    <source>
        <dbReference type="Proteomes" id="UP000199759"/>
    </source>
</evidence>
<dbReference type="PROSITE" id="PS50975">
    <property type="entry name" value="ATP_GRASP"/>
    <property type="match status" value="1"/>
</dbReference>
<dbReference type="Proteomes" id="UP000199759">
    <property type="component" value="Unassembled WGS sequence"/>
</dbReference>
<dbReference type="InterPro" id="IPR013815">
    <property type="entry name" value="ATP_grasp_subdomain_1"/>
</dbReference>
<dbReference type="Pfam" id="PF02951">
    <property type="entry name" value="GSH-S_N"/>
    <property type="match status" value="1"/>
</dbReference>
<evidence type="ECO:0000256" key="3">
    <source>
        <dbReference type="ARBA" id="ARBA00022598"/>
    </source>
</evidence>
<dbReference type="NCBIfam" id="NF003573">
    <property type="entry name" value="PRK05246.1"/>
    <property type="match status" value="1"/>
</dbReference>
<dbReference type="PANTHER" id="PTHR21621:SF4">
    <property type="entry name" value="GLUTATHIONE SYNTHETASE"/>
    <property type="match status" value="1"/>
</dbReference>
<dbReference type="Gene3D" id="3.30.1490.20">
    <property type="entry name" value="ATP-grasp fold, A domain"/>
    <property type="match status" value="1"/>
</dbReference>
<dbReference type="SUPFAM" id="SSF52440">
    <property type="entry name" value="PreATP-grasp domain"/>
    <property type="match status" value="1"/>
</dbReference>
<accession>A0A1G9R9C3</accession>
<dbReference type="GO" id="GO:0046872">
    <property type="term" value="F:metal ion binding"/>
    <property type="evidence" value="ECO:0007669"/>
    <property type="project" value="UniProtKB-KW"/>
</dbReference>
<dbReference type="UniPathway" id="UPA00142">
    <property type="reaction ID" value="UER00210"/>
</dbReference>
<evidence type="ECO:0000313" key="12">
    <source>
        <dbReference type="EMBL" id="SDM19814.1"/>
    </source>
</evidence>
<dbReference type="AlphaFoldDB" id="A0A1G9R9C3"/>
<dbReference type="PANTHER" id="PTHR21621">
    <property type="entry name" value="RIBOSOMAL PROTEIN S6 MODIFICATION PROTEIN"/>
    <property type="match status" value="1"/>
</dbReference>
<comment type="catalytic activity">
    <reaction evidence="10">
        <text>gamma-L-glutamyl-L-cysteine + glycine + ATP = glutathione + ADP + phosphate + H(+)</text>
        <dbReference type="Rhea" id="RHEA:13557"/>
        <dbReference type="ChEBI" id="CHEBI:15378"/>
        <dbReference type="ChEBI" id="CHEBI:30616"/>
        <dbReference type="ChEBI" id="CHEBI:43474"/>
        <dbReference type="ChEBI" id="CHEBI:57305"/>
        <dbReference type="ChEBI" id="CHEBI:57925"/>
        <dbReference type="ChEBI" id="CHEBI:58173"/>
        <dbReference type="ChEBI" id="CHEBI:456216"/>
        <dbReference type="EC" id="6.3.2.3"/>
    </reaction>
</comment>
<name>A0A1G9R9C3_9PROT</name>
<dbReference type="HAMAP" id="MF_00162">
    <property type="entry name" value="GSH_S"/>
    <property type="match status" value="1"/>
</dbReference>
<keyword evidence="5" id="KW-0479">Metal-binding</keyword>
<evidence type="ECO:0000256" key="4">
    <source>
        <dbReference type="ARBA" id="ARBA00022684"/>
    </source>
</evidence>
<gene>
    <name evidence="10" type="primary">gshB</name>
    <name evidence="12" type="ORF">SAMN04488568_106122</name>
</gene>
<evidence type="ECO:0000256" key="1">
    <source>
        <dbReference type="ARBA" id="ARBA00001936"/>
    </source>
</evidence>
<evidence type="ECO:0000256" key="6">
    <source>
        <dbReference type="ARBA" id="ARBA00022741"/>
    </source>
</evidence>
<evidence type="ECO:0000256" key="10">
    <source>
        <dbReference type="HAMAP-Rule" id="MF_00162"/>
    </source>
</evidence>
<comment type="cofactor">
    <cofactor evidence="1">
        <name>Mn(2+)</name>
        <dbReference type="ChEBI" id="CHEBI:29035"/>
    </cofactor>
</comment>
<sequence length="315" mass="34553">MNMRVAVQMDPIQDVNIDGDTSFALMEEAQARGASLWVYQPEHLSWCEGRITARARPVTVRHVRGDHATLGDEVVLDLAEDIDVILMRQDPPFDMAYQTAAHILEMLEGRTLVLNDPAWVRSSPEKIVPLLFPGLVPPTLISRDAKAIEAFRDKYRDIIIKPLYGNGGAGVFRLKPGDGNFKALLEMFFESNREPVVTQAFLPAVEKGDKRVLLIDGEAVGAINRVPQKGETRSNMHVGGKAEASTLDADDLRICAAIGPMLKERGLVLVGIDVIGGRLTEINVTSPTGVQELKRFSGIDSCALFWDAVARKLAS</sequence>
<evidence type="ECO:0000256" key="2">
    <source>
        <dbReference type="ARBA" id="ARBA00001946"/>
    </source>
</evidence>
<evidence type="ECO:0000256" key="5">
    <source>
        <dbReference type="ARBA" id="ARBA00022723"/>
    </source>
</evidence>
<reference evidence="12 13" key="1">
    <citation type="submission" date="2016-10" db="EMBL/GenBank/DDBJ databases">
        <authorList>
            <person name="de Groot N.N."/>
        </authorList>
    </citation>
    <scope>NUCLEOTIDE SEQUENCE [LARGE SCALE GENOMIC DNA]</scope>
    <source>
        <strain evidence="12 13">DSM 16077</strain>
    </source>
</reference>
<dbReference type="Gene3D" id="3.30.470.20">
    <property type="entry name" value="ATP-grasp fold, B domain"/>
    <property type="match status" value="1"/>
</dbReference>
<dbReference type="SUPFAM" id="SSF56059">
    <property type="entry name" value="Glutathione synthetase ATP-binding domain-like"/>
    <property type="match status" value="1"/>
</dbReference>
<protein>
    <recommendedName>
        <fullName evidence="10">Glutathione synthetase</fullName>
        <ecNumber evidence="10">6.3.2.3</ecNumber>
    </recommendedName>
    <alternativeName>
        <fullName evidence="10">GSH synthetase</fullName>
        <shortName evidence="10">GSH-S</shortName>
        <shortName evidence="10">GSHase</shortName>
    </alternativeName>
    <alternativeName>
        <fullName evidence="10">Glutathione synthase</fullName>
    </alternativeName>
</protein>
<keyword evidence="7 10" id="KW-0067">ATP-binding</keyword>
<keyword evidence="13" id="KW-1185">Reference proteome</keyword>
<keyword evidence="8" id="KW-0460">Magnesium</keyword>
<dbReference type="InterPro" id="IPR011761">
    <property type="entry name" value="ATP-grasp"/>
</dbReference>
<proteinExistence type="inferred from homology"/>
<dbReference type="Gene3D" id="3.40.50.20">
    <property type="match status" value="1"/>
</dbReference>
<dbReference type="NCBIfam" id="TIGR01380">
    <property type="entry name" value="glut_syn"/>
    <property type="match status" value="1"/>
</dbReference>
<comment type="pathway">
    <text evidence="10">Sulfur metabolism; glutathione biosynthesis; glutathione from L-cysteine and L-glutamate: step 2/2.</text>
</comment>
<evidence type="ECO:0000256" key="7">
    <source>
        <dbReference type="ARBA" id="ARBA00022840"/>
    </source>
</evidence>
<evidence type="ECO:0000259" key="11">
    <source>
        <dbReference type="PROSITE" id="PS50975"/>
    </source>
</evidence>
<dbReference type="EMBL" id="FNHG01000006">
    <property type="protein sequence ID" value="SDM19814.1"/>
    <property type="molecule type" value="Genomic_DNA"/>
</dbReference>
<evidence type="ECO:0000256" key="9">
    <source>
        <dbReference type="ARBA" id="ARBA00023211"/>
    </source>
</evidence>
<dbReference type="InterPro" id="IPR004215">
    <property type="entry name" value="GSHS_N"/>
</dbReference>
<keyword evidence="4 10" id="KW-0317">Glutathione biosynthesis</keyword>
<dbReference type="InterPro" id="IPR016185">
    <property type="entry name" value="PreATP-grasp_dom_sf"/>
</dbReference>
<keyword evidence="6 10" id="KW-0547">Nucleotide-binding</keyword>
<keyword evidence="9" id="KW-0464">Manganese</keyword>
<dbReference type="STRING" id="144026.SAMN04488568_106122"/>
<comment type="cofactor">
    <cofactor evidence="2">
        <name>Mg(2+)</name>
        <dbReference type="ChEBI" id="CHEBI:18420"/>
    </cofactor>
</comment>
<dbReference type="GO" id="GO:0004363">
    <property type="term" value="F:glutathione synthase activity"/>
    <property type="evidence" value="ECO:0007669"/>
    <property type="project" value="UniProtKB-UniRule"/>
</dbReference>
<comment type="similarity">
    <text evidence="10">Belongs to the prokaryotic GSH synthase family.</text>
</comment>
<dbReference type="EC" id="6.3.2.3" evidence="10"/>
<feature type="domain" description="ATP-grasp" evidence="11">
    <location>
        <begin position="125"/>
        <end position="310"/>
    </location>
</feature>
<dbReference type="GO" id="GO:0005524">
    <property type="term" value="F:ATP binding"/>
    <property type="evidence" value="ECO:0007669"/>
    <property type="project" value="UniProtKB-UniRule"/>
</dbReference>
<dbReference type="InterPro" id="IPR006284">
    <property type="entry name" value="Glut_synth_pro"/>
</dbReference>
<dbReference type="Pfam" id="PF02955">
    <property type="entry name" value="GSH-S_ATP"/>
    <property type="match status" value="1"/>
</dbReference>
<dbReference type="InterPro" id="IPR004218">
    <property type="entry name" value="GSHS_ATP-bd"/>
</dbReference>
<dbReference type="GO" id="GO:0005737">
    <property type="term" value="C:cytoplasm"/>
    <property type="evidence" value="ECO:0007669"/>
    <property type="project" value="TreeGrafter"/>
</dbReference>
<keyword evidence="3 10" id="KW-0436">Ligase</keyword>
<organism evidence="12 13">
    <name type="scientific">Maricaulis salignorans</name>
    <dbReference type="NCBI Taxonomy" id="144026"/>
    <lineage>
        <taxon>Bacteria</taxon>
        <taxon>Pseudomonadati</taxon>
        <taxon>Pseudomonadota</taxon>
        <taxon>Alphaproteobacteria</taxon>
        <taxon>Maricaulales</taxon>
        <taxon>Maricaulaceae</taxon>
        <taxon>Maricaulis</taxon>
    </lineage>
</organism>
<evidence type="ECO:0000256" key="8">
    <source>
        <dbReference type="ARBA" id="ARBA00022842"/>
    </source>
</evidence>